<reference evidence="1 2" key="1">
    <citation type="submission" date="2018-11" db="EMBL/GenBank/DDBJ databases">
        <authorList>
            <consortium name="Pathogen Informatics"/>
        </authorList>
    </citation>
    <scope>NUCLEOTIDE SEQUENCE [LARGE SCALE GENOMIC DNA]</scope>
</reference>
<dbReference type="AlphaFoldDB" id="A0A3P7MTZ2"/>
<dbReference type="EMBL" id="UYRU01071983">
    <property type="protein sequence ID" value="VDN21691.1"/>
    <property type="molecule type" value="Genomic_DNA"/>
</dbReference>
<accession>A0A3P7MTZ2</accession>
<keyword evidence="2" id="KW-1185">Reference proteome</keyword>
<evidence type="ECO:0000313" key="1">
    <source>
        <dbReference type="EMBL" id="VDN21691.1"/>
    </source>
</evidence>
<organism evidence="1 2">
    <name type="scientific">Dibothriocephalus latus</name>
    <name type="common">Fish tapeworm</name>
    <name type="synonym">Diphyllobothrium latum</name>
    <dbReference type="NCBI Taxonomy" id="60516"/>
    <lineage>
        <taxon>Eukaryota</taxon>
        <taxon>Metazoa</taxon>
        <taxon>Spiralia</taxon>
        <taxon>Lophotrochozoa</taxon>
        <taxon>Platyhelminthes</taxon>
        <taxon>Cestoda</taxon>
        <taxon>Eucestoda</taxon>
        <taxon>Diphyllobothriidea</taxon>
        <taxon>Diphyllobothriidae</taxon>
        <taxon>Dibothriocephalus</taxon>
    </lineage>
</organism>
<name>A0A3P7MTZ2_DIBLA</name>
<gene>
    <name evidence="1" type="ORF">DILT_LOCUS13886</name>
</gene>
<protein>
    <submittedName>
        <fullName evidence="1">Uncharacterized protein</fullName>
    </submittedName>
</protein>
<evidence type="ECO:0000313" key="2">
    <source>
        <dbReference type="Proteomes" id="UP000281553"/>
    </source>
</evidence>
<dbReference type="Proteomes" id="UP000281553">
    <property type="component" value="Unassembled WGS sequence"/>
</dbReference>
<dbReference type="OrthoDB" id="47059at2759"/>
<dbReference type="Gene3D" id="1.10.287.1060">
    <property type="entry name" value="ESAT-6-like"/>
    <property type="match status" value="1"/>
</dbReference>
<proteinExistence type="predicted"/>
<sequence length="113" mass="12906">MSTSDPQVQYLITLNSLEACLKCLQVLRTTLQHLVKDVFGLRSESDLSKLQTCLSDLFESLERSFHQLLDHGFEQLRGVIRPQIATLTQPLASVKRELAEVICHEPRQFLIVE</sequence>